<dbReference type="PANTHER" id="PTHR24321">
    <property type="entry name" value="DEHYDROGENASES, SHORT CHAIN"/>
    <property type="match status" value="1"/>
</dbReference>
<comment type="caution">
    <text evidence="5">The sequence shown here is derived from an EMBL/GenBank/DDBJ whole genome shotgun (WGS) entry which is preliminary data.</text>
</comment>
<keyword evidence="3" id="KW-0520">NAD</keyword>
<dbReference type="EMBL" id="JAROAV010000036">
    <property type="protein sequence ID" value="MDF8265494.1"/>
    <property type="molecule type" value="Genomic_DNA"/>
</dbReference>
<gene>
    <name evidence="5" type="ORF">P4R38_14690</name>
</gene>
<evidence type="ECO:0000256" key="3">
    <source>
        <dbReference type="ARBA" id="ARBA00023027"/>
    </source>
</evidence>
<sequence length="244" mass="24636">MGDLTGRRAVVVGGTKGLGRAVVDDFVAAGARVAVVGRDRAALDGLGPDVLAVAADITDDDAVRAAFERIAAAWRGLDIAVNSAGVFLPPAPVGALDPADLERALRINVVGTQRVMRHEIALMSGGGGAIVNFSSNLGAHRTQPGLAAYGTSKAAVSALTRTAALDHVGAGIRINAISPGPSDTTMSVRPGETVAQRDARVAAANPSGRVARLSEIVAAVRYLVSDEAAYVVGTDLVVDGGVTA</sequence>
<keyword evidence="2" id="KW-0560">Oxidoreductase</keyword>
<dbReference type="SMART" id="SM00822">
    <property type="entry name" value="PKS_KR"/>
    <property type="match status" value="1"/>
</dbReference>
<organism evidence="5 6">
    <name type="scientific">Luteipulveratus flavus</name>
    <dbReference type="NCBI Taxonomy" id="3031728"/>
    <lineage>
        <taxon>Bacteria</taxon>
        <taxon>Bacillati</taxon>
        <taxon>Actinomycetota</taxon>
        <taxon>Actinomycetes</taxon>
        <taxon>Micrococcales</taxon>
        <taxon>Dermacoccaceae</taxon>
        <taxon>Luteipulveratus</taxon>
    </lineage>
</organism>
<dbReference type="InterPro" id="IPR002347">
    <property type="entry name" value="SDR_fam"/>
</dbReference>
<evidence type="ECO:0000313" key="5">
    <source>
        <dbReference type="EMBL" id="MDF8265494.1"/>
    </source>
</evidence>
<dbReference type="InterPro" id="IPR036291">
    <property type="entry name" value="NAD(P)-bd_dom_sf"/>
</dbReference>
<dbReference type="PROSITE" id="PS00061">
    <property type="entry name" value="ADH_SHORT"/>
    <property type="match status" value="1"/>
</dbReference>
<evidence type="ECO:0000259" key="4">
    <source>
        <dbReference type="SMART" id="SM00822"/>
    </source>
</evidence>
<evidence type="ECO:0000256" key="1">
    <source>
        <dbReference type="ARBA" id="ARBA00006484"/>
    </source>
</evidence>
<evidence type="ECO:0000256" key="2">
    <source>
        <dbReference type="ARBA" id="ARBA00023002"/>
    </source>
</evidence>
<keyword evidence="6" id="KW-1185">Reference proteome</keyword>
<dbReference type="SUPFAM" id="SSF51735">
    <property type="entry name" value="NAD(P)-binding Rossmann-fold domains"/>
    <property type="match status" value="1"/>
</dbReference>
<dbReference type="InterPro" id="IPR057326">
    <property type="entry name" value="KR_dom"/>
</dbReference>
<dbReference type="InterPro" id="IPR020904">
    <property type="entry name" value="Sc_DH/Rdtase_CS"/>
</dbReference>
<name>A0ABT6CBQ7_9MICO</name>
<dbReference type="Gene3D" id="3.40.50.720">
    <property type="entry name" value="NAD(P)-binding Rossmann-like Domain"/>
    <property type="match status" value="1"/>
</dbReference>
<comment type="similarity">
    <text evidence="1">Belongs to the short-chain dehydrogenases/reductases (SDR) family.</text>
</comment>
<feature type="domain" description="Ketoreductase" evidence="4">
    <location>
        <begin position="7"/>
        <end position="184"/>
    </location>
</feature>
<evidence type="ECO:0000313" key="6">
    <source>
        <dbReference type="Proteomes" id="UP001528912"/>
    </source>
</evidence>
<accession>A0ABT6CBQ7</accession>
<dbReference type="PANTHER" id="PTHR24321:SF8">
    <property type="entry name" value="ESTRADIOL 17-BETA-DEHYDROGENASE 8-RELATED"/>
    <property type="match status" value="1"/>
</dbReference>
<dbReference type="CDD" id="cd05233">
    <property type="entry name" value="SDR_c"/>
    <property type="match status" value="1"/>
</dbReference>
<dbReference type="PRINTS" id="PR00080">
    <property type="entry name" value="SDRFAMILY"/>
</dbReference>
<dbReference type="PRINTS" id="PR00081">
    <property type="entry name" value="GDHRDH"/>
</dbReference>
<dbReference type="RefSeq" id="WP_277192818.1">
    <property type="nucleotide sequence ID" value="NZ_JAROAV010000036.1"/>
</dbReference>
<proteinExistence type="inferred from homology"/>
<protein>
    <submittedName>
        <fullName evidence="5">SDR family oxidoreductase</fullName>
    </submittedName>
</protein>
<dbReference type="Pfam" id="PF13561">
    <property type="entry name" value="adh_short_C2"/>
    <property type="match status" value="1"/>
</dbReference>
<reference evidence="5 6" key="1">
    <citation type="submission" date="2023-03" db="EMBL/GenBank/DDBJ databases">
        <title>YIM 133296 draft genome.</title>
        <authorList>
            <person name="Xiong L."/>
        </authorList>
    </citation>
    <scope>NUCLEOTIDE SEQUENCE [LARGE SCALE GENOMIC DNA]</scope>
    <source>
        <strain evidence="5 6">YIM 133296</strain>
    </source>
</reference>
<dbReference type="Proteomes" id="UP001528912">
    <property type="component" value="Unassembled WGS sequence"/>
</dbReference>